<keyword evidence="1" id="KW-0812">Transmembrane</keyword>
<feature type="transmembrane region" description="Helical" evidence="1">
    <location>
        <begin position="115"/>
        <end position="134"/>
    </location>
</feature>
<keyword evidence="1" id="KW-1133">Transmembrane helix</keyword>
<accession>A0A172ZCQ6</accession>
<name>A0A172ZCQ6_9BACL</name>
<dbReference type="KEGG" id="pbv:AR543_04955"/>
<dbReference type="InterPro" id="IPR010699">
    <property type="entry name" value="DUF1275"/>
</dbReference>
<gene>
    <name evidence="2" type="ORF">AR543_04955</name>
</gene>
<evidence type="ECO:0000256" key="1">
    <source>
        <dbReference type="SAM" id="Phobius"/>
    </source>
</evidence>
<keyword evidence="3" id="KW-1185">Reference proteome</keyword>
<reference evidence="2 3" key="2">
    <citation type="journal article" date="2016" name="Int. J. Syst. Evol. Microbiol.">
        <title>Paenibacillus bovis sp. nov., isolated from raw yak (Bos grunniens) milk.</title>
        <authorList>
            <person name="Gao C."/>
            <person name="Han J."/>
            <person name="Liu Z."/>
            <person name="Xu X."/>
            <person name="Hang F."/>
            <person name="Wu Z."/>
        </authorList>
    </citation>
    <scope>NUCLEOTIDE SEQUENCE [LARGE SCALE GENOMIC DNA]</scope>
    <source>
        <strain evidence="2 3">BD3526</strain>
    </source>
</reference>
<dbReference type="EMBL" id="CP013023">
    <property type="protein sequence ID" value="ANF95425.1"/>
    <property type="molecule type" value="Genomic_DNA"/>
</dbReference>
<feature type="transmembrane region" description="Helical" evidence="1">
    <location>
        <begin position="6"/>
        <end position="27"/>
    </location>
</feature>
<organism evidence="2 3">
    <name type="scientific">Paenibacillus bovis</name>
    <dbReference type="NCBI Taxonomy" id="1616788"/>
    <lineage>
        <taxon>Bacteria</taxon>
        <taxon>Bacillati</taxon>
        <taxon>Bacillota</taxon>
        <taxon>Bacilli</taxon>
        <taxon>Bacillales</taxon>
        <taxon>Paenibacillaceae</taxon>
        <taxon>Paenibacillus</taxon>
    </lineage>
</organism>
<protein>
    <recommendedName>
        <fullName evidence="4">DUF1275 family protein</fullName>
    </recommendedName>
</protein>
<evidence type="ECO:0000313" key="3">
    <source>
        <dbReference type="Proteomes" id="UP000078148"/>
    </source>
</evidence>
<evidence type="ECO:0008006" key="4">
    <source>
        <dbReference type="Google" id="ProtNLM"/>
    </source>
</evidence>
<dbReference type="Pfam" id="PF06912">
    <property type="entry name" value="DUF1275"/>
    <property type="match status" value="1"/>
</dbReference>
<feature type="transmembrane region" description="Helical" evidence="1">
    <location>
        <begin position="34"/>
        <end position="54"/>
    </location>
</feature>
<dbReference type="Proteomes" id="UP000078148">
    <property type="component" value="Chromosome"/>
</dbReference>
<dbReference type="PANTHER" id="PTHR37314">
    <property type="entry name" value="SLR0142 PROTEIN"/>
    <property type="match status" value="1"/>
</dbReference>
<feature type="transmembrane region" description="Helical" evidence="1">
    <location>
        <begin position="60"/>
        <end position="78"/>
    </location>
</feature>
<dbReference type="RefSeq" id="WP_060532349.1">
    <property type="nucleotide sequence ID" value="NZ_CP013023.1"/>
</dbReference>
<feature type="transmembrane region" description="Helical" evidence="1">
    <location>
        <begin position="182"/>
        <end position="201"/>
    </location>
</feature>
<dbReference type="OrthoDB" id="4272751at2"/>
<evidence type="ECO:0000313" key="2">
    <source>
        <dbReference type="EMBL" id="ANF95425.1"/>
    </source>
</evidence>
<keyword evidence="1" id="KW-0472">Membrane</keyword>
<dbReference type="PANTHER" id="PTHR37314:SF4">
    <property type="entry name" value="UPF0700 TRANSMEMBRANE PROTEIN YOAK"/>
    <property type="match status" value="1"/>
</dbReference>
<dbReference type="AlphaFoldDB" id="A0A172ZCQ6"/>
<dbReference type="STRING" id="1616788.AR543_04955"/>
<reference evidence="3" key="1">
    <citation type="submission" date="2015-10" db="EMBL/GenBank/DDBJ databases">
        <title>Genome of Paenibacillus bovis sp. nov.</title>
        <authorList>
            <person name="Wu Z."/>
            <person name="Gao C."/>
            <person name="Liu Z."/>
            <person name="Zheng H."/>
        </authorList>
    </citation>
    <scope>NUCLEOTIDE SEQUENCE [LARGE SCALE GENOMIC DNA]</scope>
    <source>
        <strain evidence="3">BD3526</strain>
    </source>
</reference>
<feature type="transmembrane region" description="Helical" evidence="1">
    <location>
        <begin position="207"/>
        <end position="226"/>
    </location>
</feature>
<proteinExistence type="predicted"/>
<sequence>MQSVFYRNLIILLLCLVSGIVDVIGYLQLGHVFTANMTGNIIIMGMALGHLHTVSLVRSGAAFIGFIIGNAAAALFLGRSHPGSVWSPRLTAIISVQLVFFLVFAWVSATPLVPAIEYMLIVLLSFTMGMQTTMARKLGVAGISTTVLTNNLASVIEDLVAHVRQWFGRSADRRRWLKSDTLLRLAAVIIYGSGAVIATLMEQSHTLLGIWIPIVIMIIILAIAVTRLRASASEF</sequence>